<keyword evidence="4" id="KW-1185">Reference proteome</keyword>
<dbReference type="InterPro" id="IPR021768">
    <property type="entry name" value="DUF3332"/>
</dbReference>
<evidence type="ECO:0000313" key="4">
    <source>
        <dbReference type="Proteomes" id="UP000829517"/>
    </source>
</evidence>
<sequence>MKKVVISGALALTILCSSCLGSFSAFNNLKDWNQGVTGNKFVNNLIFWGLNIIPVYGLFFLGDAIIFNVIEFWTGSNPIAMQEGESETQIVERDGNTYELTATKNRMQVSVIEGPKKGENVDLVYKPSEKSWNAIKADGEVIELSSFKDGLYIVNLPNGEEVKIDPATPRAEAVAYLQEKVACNYSDAMVASLED</sequence>
<organism evidence="3 4">
    <name type="scientific">Joostella atrarenae</name>
    <dbReference type="NCBI Taxonomy" id="679257"/>
    <lineage>
        <taxon>Bacteria</taxon>
        <taxon>Pseudomonadati</taxon>
        <taxon>Bacteroidota</taxon>
        <taxon>Flavobacteriia</taxon>
        <taxon>Flavobacteriales</taxon>
        <taxon>Flavobacteriaceae</taxon>
        <taxon>Joostella</taxon>
    </lineage>
</organism>
<protein>
    <submittedName>
        <fullName evidence="3">DUF3332 domain-containing protein</fullName>
    </submittedName>
</protein>
<dbReference type="Proteomes" id="UP000829517">
    <property type="component" value="Unassembled WGS sequence"/>
</dbReference>
<reference evidence="3 4" key="1">
    <citation type="submission" date="2021-01" db="EMBL/GenBank/DDBJ databases">
        <title>Genome sequencing of Joostella atrarenae M1-2 (= KCTC 23194).</title>
        <authorList>
            <person name="Zakaria M.R."/>
            <person name="Lam M.Q."/>
            <person name="Chong C.S."/>
        </authorList>
    </citation>
    <scope>NUCLEOTIDE SEQUENCE [LARGE SCALE GENOMIC DNA]</scope>
    <source>
        <strain evidence="3 4">M1-2</strain>
    </source>
</reference>
<accession>A0ABS9IYI6</accession>
<evidence type="ECO:0000256" key="2">
    <source>
        <dbReference type="SAM" id="SignalP"/>
    </source>
</evidence>
<dbReference type="Pfam" id="PF11810">
    <property type="entry name" value="DUF3332"/>
    <property type="match status" value="1"/>
</dbReference>
<keyword evidence="1" id="KW-0812">Transmembrane</keyword>
<evidence type="ECO:0000313" key="3">
    <source>
        <dbReference type="EMBL" id="MCF8713236.1"/>
    </source>
</evidence>
<gene>
    <name evidence="3" type="ORF">JM658_00200</name>
</gene>
<keyword evidence="1" id="KW-1133">Transmembrane helix</keyword>
<comment type="caution">
    <text evidence="3">The sequence shown here is derived from an EMBL/GenBank/DDBJ whole genome shotgun (WGS) entry which is preliminary data.</text>
</comment>
<keyword evidence="2" id="KW-0732">Signal</keyword>
<name>A0ABS9IYI6_9FLAO</name>
<evidence type="ECO:0000256" key="1">
    <source>
        <dbReference type="SAM" id="Phobius"/>
    </source>
</evidence>
<proteinExistence type="predicted"/>
<keyword evidence="1" id="KW-0472">Membrane</keyword>
<feature type="chain" id="PRO_5045169171" evidence="2">
    <location>
        <begin position="28"/>
        <end position="195"/>
    </location>
</feature>
<dbReference type="RefSeq" id="WP_236957212.1">
    <property type="nucleotide sequence ID" value="NZ_JAETXX010000001.1"/>
</dbReference>
<feature type="transmembrane region" description="Helical" evidence="1">
    <location>
        <begin position="45"/>
        <end position="70"/>
    </location>
</feature>
<dbReference type="EMBL" id="JAETXX010000001">
    <property type="protein sequence ID" value="MCF8713236.1"/>
    <property type="molecule type" value="Genomic_DNA"/>
</dbReference>
<feature type="signal peptide" evidence="2">
    <location>
        <begin position="1"/>
        <end position="27"/>
    </location>
</feature>